<evidence type="ECO:0000313" key="9">
    <source>
        <dbReference type="EMBL" id="KNC53650.1"/>
    </source>
</evidence>
<reference evidence="9 10" key="1">
    <citation type="submission" date="2010-05" db="EMBL/GenBank/DDBJ databases">
        <title>The Genome Sequence of Thecamonas trahens ATCC 50062.</title>
        <authorList>
            <consortium name="The Broad Institute Genome Sequencing Platform"/>
            <person name="Russ C."/>
            <person name="Cuomo C."/>
            <person name="Shea T."/>
            <person name="Young S.K."/>
            <person name="Zeng Q."/>
            <person name="Koehrsen M."/>
            <person name="Haas B."/>
            <person name="Borodovsky M."/>
            <person name="Guigo R."/>
            <person name="Alvarado L."/>
            <person name="Berlin A."/>
            <person name="Bochicchio J."/>
            <person name="Borenstein D."/>
            <person name="Chapman S."/>
            <person name="Chen Z."/>
            <person name="Freedman E."/>
            <person name="Gellesch M."/>
            <person name="Goldberg J."/>
            <person name="Griggs A."/>
            <person name="Gujja S."/>
            <person name="Heilman E."/>
            <person name="Heiman D."/>
            <person name="Hepburn T."/>
            <person name="Howarth C."/>
            <person name="Jen D."/>
            <person name="Larson L."/>
            <person name="Mehta T."/>
            <person name="Park D."/>
            <person name="Pearson M."/>
            <person name="Roberts A."/>
            <person name="Saif S."/>
            <person name="Shenoy N."/>
            <person name="Sisk P."/>
            <person name="Stolte C."/>
            <person name="Sykes S."/>
            <person name="Thomson T."/>
            <person name="Walk T."/>
            <person name="White J."/>
            <person name="Yandava C."/>
            <person name="Burger G."/>
            <person name="Gray M.W."/>
            <person name="Holland P.W.H."/>
            <person name="King N."/>
            <person name="Lang F.B.F."/>
            <person name="Roger A.J."/>
            <person name="Ruiz-Trillo I."/>
            <person name="Lander E."/>
            <person name="Nusbaum C."/>
        </authorList>
    </citation>
    <scope>NUCLEOTIDE SEQUENCE [LARGE SCALE GENOMIC DNA]</scope>
    <source>
        <strain evidence="9 10">ATCC 50062</strain>
    </source>
</reference>
<dbReference type="PANTHER" id="PTHR12630:SF1">
    <property type="entry name" value="GLUCOSIDASE 2 SUBUNIT BETA"/>
    <property type="match status" value="1"/>
</dbReference>
<dbReference type="InterPro" id="IPR044865">
    <property type="entry name" value="MRH_dom"/>
</dbReference>
<dbReference type="eggNOG" id="KOG2397">
    <property type="taxonomic scope" value="Eukaryota"/>
</dbReference>
<evidence type="ECO:0000313" key="10">
    <source>
        <dbReference type="Proteomes" id="UP000054408"/>
    </source>
</evidence>
<keyword evidence="2 7" id="KW-0732">Signal</keyword>
<evidence type="ECO:0000256" key="1">
    <source>
        <dbReference type="ARBA" id="ARBA00022387"/>
    </source>
</evidence>
<feature type="domain" description="MRH" evidence="8">
    <location>
        <begin position="364"/>
        <end position="461"/>
    </location>
</feature>
<dbReference type="InterPro" id="IPR039794">
    <property type="entry name" value="Gtb1-like"/>
</dbReference>
<dbReference type="Gene3D" id="2.70.130.10">
    <property type="entry name" value="Mannose-6-phosphate receptor binding domain"/>
    <property type="match status" value="1"/>
</dbReference>
<dbReference type="AlphaFoldDB" id="A0A0L0DN19"/>
<sequence length="483" mass="50351">MTSSPAAGAGSPTRERTTGAWRTTGRLSMVVLAAAAVLLSAACVAAEDSGSVAAVHGLAPHRGEAYSADGVWCVAADGSADATPQLLPWSAINDGYCDCADAADEPGTAACAGRTPHATFHCPNLGSMPKDVPVSFVGDGVCDCCDGADEAAAARVACPNTCVEEGQEAVRRIRQRNRVVVAGATAKLQYIADGSAALAAARQLAQDKASDVDSLRDRLEAAKTAATDAETLEKIAKARQARLQRDRDIAEAAAAPASAPTDPASDSVEELAEDSAPEATIVPPSPPPPLEPLDTFETEEHGVEGIRLVPPGEEEAVIAAAAAARATRDELQREFNTAEREANEANDKTRLDVGPEAEFFPLVGKCVSFKTREYEYEVCPFKDARQKSLSGGSSTLLGSWGKWDPAYDSMLFENGAKCWNGPMRSLRVALVCGSDDELYAIDEPEKCTYTAVLATPAACDASHAAVADLSSPIAGVDYAYAST</sequence>
<dbReference type="STRING" id="461836.A0A0L0DN19"/>
<evidence type="ECO:0000256" key="3">
    <source>
        <dbReference type="ARBA" id="ARBA00022824"/>
    </source>
</evidence>
<feature type="compositionally biased region" description="Low complexity" evidence="6">
    <location>
        <begin position="251"/>
        <end position="266"/>
    </location>
</feature>
<dbReference type="InterPro" id="IPR028146">
    <property type="entry name" value="PRKCSH_N"/>
</dbReference>
<feature type="region of interest" description="Disordered" evidence="6">
    <location>
        <begin position="1"/>
        <end position="21"/>
    </location>
</feature>
<dbReference type="InterPro" id="IPR009011">
    <property type="entry name" value="Man6P_isomerase_rcpt-bd_dom_sf"/>
</dbReference>
<dbReference type="OMA" id="YENGQHC"/>
<evidence type="ECO:0000259" key="8">
    <source>
        <dbReference type="PROSITE" id="PS51914"/>
    </source>
</evidence>
<dbReference type="GO" id="GO:0006491">
    <property type="term" value="P:N-glycan processing"/>
    <property type="evidence" value="ECO:0007669"/>
    <property type="project" value="TreeGrafter"/>
</dbReference>
<proteinExistence type="predicted"/>
<feature type="compositionally biased region" description="Acidic residues" evidence="6">
    <location>
        <begin position="267"/>
        <end position="276"/>
    </location>
</feature>
<keyword evidence="5" id="KW-0175">Coiled coil</keyword>
<evidence type="ECO:0000256" key="4">
    <source>
        <dbReference type="ARBA" id="ARBA00023157"/>
    </source>
</evidence>
<evidence type="ECO:0000256" key="7">
    <source>
        <dbReference type="SAM" id="SignalP"/>
    </source>
</evidence>
<accession>A0A0L0DN19</accession>
<dbReference type="GO" id="GO:0017177">
    <property type="term" value="C:glucosidase II complex"/>
    <property type="evidence" value="ECO:0007669"/>
    <property type="project" value="TreeGrafter"/>
</dbReference>
<dbReference type="PROSITE" id="PS51914">
    <property type="entry name" value="MRH"/>
    <property type="match status" value="1"/>
</dbReference>
<dbReference type="Proteomes" id="UP000054408">
    <property type="component" value="Unassembled WGS sequence"/>
</dbReference>
<dbReference type="Pfam" id="PF12999">
    <property type="entry name" value="PRKCSH-like"/>
    <property type="match status" value="1"/>
</dbReference>
<keyword evidence="3" id="KW-0256">Endoplasmic reticulum</keyword>
<feature type="signal peptide" evidence="7">
    <location>
        <begin position="1"/>
        <end position="46"/>
    </location>
</feature>
<keyword evidence="10" id="KW-1185">Reference proteome</keyword>
<feature type="coiled-coil region" evidence="5">
    <location>
        <begin position="321"/>
        <end position="348"/>
    </location>
</feature>
<protein>
    <recommendedName>
        <fullName evidence="1">Glucosidase 2 subunit beta</fullName>
    </recommendedName>
</protein>
<dbReference type="Pfam" id="PF13015">
    <property type="entry name" value="PRKCSH_1"/>
    <property type="match status" value="1"/>
</dbReference>
<dbReference type="RefSeq" id="XP_013761965.1">
    <property type="nucleotide sequence ID" value="XM_013906511.1"/>
</dbReference>
<evidence type="ECO:0000256" key="5">
    <source>
        <dbReference type="SAM" id="Coils"/>
    </source>
</evidence>
<dbReference type="GeneID" id="25561112"/>
<gene>
    <name evidence="9" type="ORF">AMSG_01359</name>
</gene>
<feature type="region of interest" description="Disordered" evidence="6">
    <location>
        <begin position="246"/>
        <end position="288"/>
    </location>
</feature>
<dbReference type="EMBL" id="GL349437">
    <property type="protein sequence ID" value="KNC53650.1"/>
    <property type="molecule type" value="Genomic_DNA"/>
</dbReference>
<keyword evidence="4" id="KW-1015">Disulfide bond</keyword>
<dbReference type="InterPro" id="IPR036607">
    <property type="entry name" value="PRKCSH"/>
</dbReference>
<name>A0A0L0DN19_THETB</name>
<dbReference type="SUPFAM" id="SSF50911">
    <property type="entry name" value="Mannose 6-phosphate receptor domain"/>
    <property type="match status" value="1"/>
</dbReference>
<evidence type="ECO:0000256" key="6">
    <source>
        <dbReference type="SAM" id="MobiDB-lite"/>
    </source>
</evidence>
<evidence type="ECO:0000256" key="2">
    <source>
        <dbReference type="ARBA" id="ARBA00022729"/>
    </source>
</evidence>
<dbReference type="PANTHER" id="PTHR12630">
    <property type="entry name" value="N-LINKED OLIGOSACCHARIDE PROCESSING"/>
    <property type="match status" value="1"/>
</dbReference>
<organism evidence="9 10">
    <name type="scientific">Thecamonas trahens ATCC 50062</name>
    <dbReference type="NCBI Taxonomy" id="461836"/>
    <lineage>
        <taxon>Eukaryota</taxon>
        <taxon>Apusozoa</taxon>
        <taxon>Apusomonadida</taxon>
        <taxon>Apusomonadidae</taxon>
        <taxon>Thecamonas</taxon>
    </lineage>
</organism>
<feature type="chain" id="PRO_5005537766" description="Glucosidase 2 subunit beta" evidence="7">
    <location>
        <begin position="47"/>
        <end position="483"/>
    </location>
</feature>
<dbReference type="OrthoDB" id="28322at2759"/>